<sequence length="375" mass="42883">MKLWEEPRSHPQKELFIRDIAKEHSQEREREDSLLAKSYGDVFTLWIGHYPVVVLAGFETVKEGLTDNYERLSGRPMIPFFKFLSNEKGQPLDPLWPLMRSASKVISTAAFGHHVPTEEEALRNLTEHVNTVTKFRGSAGEMVYNIFPSLMQHIPGPHKKVISSCEFIRSFIKKEEQMDSTTTFNEDNLVQVIADLFVAGTDTLAATLSWALLLMATHPDIQEKVQKELQSALDPSKPIGYEDRKKLHYTNAVIHEIQRFSNIVLFGLPRLCMEDFNIFGHFIPKRWETPQQFSPNHFLDKDGKYTAREEFFAFGTGCRSCLGRQLAQTELFIFFTCLMKAFTFCWPEGLEDTAVQPVVGPVVHPGPFKICAVPR</sequence>
<evidence type="ECO:0000256" key="5">
    <source>
        <dbReference type="ARBA" id="ARBA00023004"/>
    </source>
</evidence>
<dbReference type="EMBL" id="JAIPUX010001880">
    <property type="protein sequence ID" value="KAH0624290.1"/>
    <property type="molecule type" value="Genomic_DNA"/>
</dbReference>
<dbReference type="InterPro" id="IPR002401">
    <property type="entry name" value="Cyt_P450_E_grp-I"/>
</dbReference>
<dbReference type="PANTHER" id="PTHR24300:SF134">
    <property type="entry name" value="CYTOCHROME P450, FAMILY 2, SUBFAMILY AB, POLYPEPTIDE 2-RELATED"/>
    <property type="match status" value="1"/>
</dbReference>
<evidence type="ECO:0000256" key="6">
    <source>
        <dbReference type="RuleBase" id="RU000461"/>
    </source>
</evidence>
<dbReference type="PROSITE" id="PS00086">
    <property type="entry name" value="CYTOCHROME_P450"/>
    <property type="match status" value="1"/>
</dbReference>
<keyword evidence="8" id="KW-1185">Reference proteome</keyword>
<name>A0ABQ7T4A1_PHRPL</name>
<evidence type="ECO:0000256" key="4">
    <source>
        <dbReference type="ARBA" id="ARBA00022723"/>
    </source>
</evidence>
<evidence type="ECO:0000313" key="7">
    <source>
        <dbReference type="EMBL" id="KAH0624290.1"/>
    </source>
</evidence>
<keyword evidence="6" id="KW-0560">Oxidoreductase</keyword>
<comment type="caution">
    <text evidence="7">The sequence shown here is derived from an EMBL/GenBank/DDBJ whole genome shotgun (WGS) entry which is preliminary data.</text>
</comment>
<gene>
    <name evidence="7" type="ORF">JD844_007987</name>
</gene>
<accession>A0ABQ7T4A1</accession>
<keyword evidence="5 6" id="KW-0408">Iron</keyword>
<dbReference type="InterPro" id="IPR050182">
    <property type="entry name" value="Cytochrome_P450_fam2"/>
</dbReference>
<dbReference type="Pfam" id="PF00067">
    <property type="entry name" value="p450"/>
    <property type="match status" value="2"/>
</dbReference>
<dbReference type="Proteomes" id="UP000826234">
    <property type="component" value="Unassembled WGS sequence"/>
</dbReference>
<dbReference type="PRINTS" id="PR00463">
    <property type="entry name" value="EP450I"/>
</dbReference>
<comment type="similarity">
    <text evidence="2 6">Belongs to the cytochrome P450 family.</text>
</comment>
<evidence type="ECO:0000256" key="3">
    <source>
        <dbReference type="ARBA" id="ARBA00022617"/>
    </source>
</evidence>
<reference evidence="7 8" key="1">
    <citation type="journal article" date="2022" name="Gigascience">
        <title>A chromosome-level genome assembly and annotation of the desert horned lizard, Phrynosoma platyrhinos, provides insight into chromosomal rearrangements among reptiles.</title>
        <authorList>
            <person name="Koochekian N."/>
            <person name="Ascanio A."/>
            <person name="Farleigh K."/>
            <person name="Card D.C."/>
            <person name="Schield D.R."/>
            <person name="Castoe T.A."/>
            <person name="Jezkova T."/>
        </authorList>
    </citation>
    <scope>NUCLEOTIDE SEQUENCE [LARGE SCALE GENOMIC DNA]</scope>
    <source>
        <strain evidence="7">NK-2021</strain>
    </source>
</reference>
<keyword evidence="6" id="KW-0503">Monooxygenase</keyword>
<keyword evidence="4 6" id="KW-0479">Metal-binding</keyword>
<dbReference type="SUPFAM" id="SSF48264">
    <property type="entry name" value="Cytochrome P450"/>
    <property type="match status" value="1"/>
</dbReference>
<keyword evidence="3 6" id="KW-0349">Heme</keyword>
<dbReference type="PANTHER" id="PTHR24300">
    <property type="entry name" value="CYTOCHROME P450 508A4-RELATED"/>
    <property type="match status" value="1"/>
</dbReference>
<comment type="cofactor">
    <cofactor evidence="1">
        <name>heme</name>
        <dbReference type="ChEBI" id="CHEBI:30413"/>
    </cofactor>
</comment>
<dbReference type="Gene3D" id="1.10.630.10">
    <property type="entry name" value="Cytochrome P450"/>
    <property type="match status" value="1"/>
</dbReference>
<dbReference type="InterPro" id="IPR001128">
    <property type="entry name" value="Cyt_P450"/>
</dbReference>
<protein>
    <submittedName>
        <fullName evidence="7">Uncharacterized protein</fullName>
    </submittedName>
</protein>
<dbReference type="InterPro" id="IPR036396">
    <property type="entry name" value="Cyt_P450_sf"/>
</dbReference>
<evidence type="ECO:0000313" key="8">
    <source>
        <dbReference type="Proteomes" id="UP000826234"/>
    </source>
</evidence>
<evidence type="ECO:0000256" key="2">
    <source>
        <dbReference type="ARBA" id="ARBA00010617"/>
    </source>
</evidence>
<evidence type="ECO:0000256" key="1">
    <source>
        <dbReference type="ARBA" id="ARBA00001971"/>
    </source>
</evidence>
<organism evidence="7 8">
    <name type="scientific">Phrynosoma platyrhinos</name>
    <name type="common">Desert horned lizard</name>
    <dbReference type="NCBI Taxonomy" id="52577"/>
    <lineage>
        <taxon>Eukaryota</taxon>
        <taxon>Metazoa</taxon>
        <taxon>Chordata</taxon>
        <taxon>Craniata</taxon>
        <taxon>Vertebrata</taxon>
        <taxon>Euteleostomi</taxon>
        <taxon>Lepidosauria</taxon>
        <taxon>Squamata</taxon>
        <taxon>Bifurcata</taxon>
        <taxon>Unidentata</taxon>
        <taxon>Episquamata</taxon>
        <taxon>Toxicofera</taxon>
        <taxon>Iguania</taxon>
        <taxon>Phrynosomatidae</taxon>
        <taxon>Phrynosomatinae</taxon>
        <taxon>Phrynosoma</taxon>
    </lineage>
</organism>
<dbReference type="PRINTS" id="PR00385">
    <property type="entry name" value="P450"/>
</dbReference>
<proteinExistence type="inferred from homology"/>
<dbReference type="InterPro" id="IPR017972">
    <property type="entry name" value="Cyt_P450_CS"/>
</dbReference>